<dbReference type="AlphaFoldDB" id="A0A1M4IIX6"/>
<keyword evidence="1" id="KW-0812">Transmembrane</keyword>
<proteinExistence type="predicted"/>
<keyword evidence="1" id="KW-1133">Transmembrane helix</keyword>
<dbReference type="Proteomes" id="UP000184997">
    <property type="component" value="Unassembled WGS sequence"/>
</dbReference>
<gene>
    <name evidence="2" type="ORF">XTGNCPPB3709_2109</name>
</gene>
<dbReference type="Pfam" id="PF07963">
    <property type="entry name" value="N_methyl"/>
    <property type="match status" value="1"/>
</dbReference>
<name>A0A1M4IIX6_9XANT</name>
<dbReference type="RefSeq" id="WP_009597930.1">
    <property type="nucleotide sequence ID" value="NZ_CP076252.1"/>
</dbReference>
<accession>A0A1M4IIX6</accession>
<organism evidence="2 3">
    <name type="scientific">Xanthomonas graminis pv. graminis</name>
    <dbReference type="NCBI Taxonomy" id="134874"/>
    <lineage>
        <taxon>Bacteria</taxon>
        <taxon>Pseudomonadati</taxon>
        <taxon>Pseudomonadota</taxon>
        <taxon>Gammaproteobacteria</taxon>
        <taxon>Lysobacterales</taxon>
        <taxon>Lysobacteraceae</taxon>
        <taxon>Xanthomonas</taxon>
        <taxon>Xanthomonas translucens group</taxon>
        <taxon>Xanthomonas graminis</taxon>
    </lineage>
</organism>
<dbReference type="SUPFAM" id="SSF54523">
    <property type="entry name" value="Pili subunits"/>
    <property type="match status" value="1"/>
</dbReference>
<reference evidence="3" key="1">
    <citation type="submission" date="2016-07" db="EMBL/GenBank/DDBJ databases">
        <authorList>
            <person name="Florea S."/>
            <person name="Webb J.S."/>
            <person name="Jaromczyk J."/>
            <person name="Schardl C.L."/>
        </authorList>
    </citation>
    <scope>NUCLEOTIDE SEQUENCE [LARGE SCALE GENOMIC DNA]</scope>
</reference>
<evidence type="ECO:0000256" key="1">
    <source>
        <dbReference type="SAM" id="Phobius"/>
    </source>
</evidence>
<keyword evidence="1" id="KW-0472">Membrane</keyword>
<dbReference type="NCBIfam" id="TIGR02532">
    <property type="entry name" value="IV_pilin_GFxxxE"/>
    <property type="match status" value="1"/>
</dbReference>
<dbReference type="InterPro" id="IPR012902">
    <property type="entry name" value="N_methyl_site"/>
</dbReference>
<dbReference type="InterPro" id="IPR045584">
    <property type="entry name" value="Pilin-like"/>
</dbReference>
<protein>
    <submittedName>
        <fullName evidence="2">Fimbrial biogenesis protein</fullName>
    </submittedName>
</protein>
<dbReference type="EMBL" id="FLUK01000165">
    <property type="protein sequence ID" value="SBV88172.1"/>
    <property type="molecule type" value="Genomic_DNA"/>
</dbReference>
<sequence>MSQRIRGFTLMEALAAMAVILITLCIGLPNFGRLLDRHRQLAATNELLAQLALARS</sequence>
<evidence type="ECO:0000313" key="2">
    <source>
        <dbReference type="EMBL" id="SBV88172.1"/>
    </source>
</evidence>
<feature type="transmembrane region" description="Helical" evidence="1">
    <location>
        <begin position="12"/>
        <end position="31"/>
    </location>
</feature>
<evidence type="ECO:0000313" key="3">
    <source>
        <dbReference type="Proteomes" id="UP000184997"/>
    </source>
</evidence>